<protein>
    <recommendedName>
        <fullName evidence="9 10">Ammonium transporter</fullName>
    </recommendedName>
</protein>
<dbReference type="Proteomes" id="UP000015454">
    <property type="component" value="Unassembled WGS sequence"/>
</dbReference>
<comment type="subcellular location">
    <subcellularLocation>
        <location evidence="1 10">Cell membrane</location>
        <topology evidence="1 10">Multi-pass membrane protein</topology>
    </subcellularLocation>
</comment>
<evidence type="ECO:0000259" key="11">
    <source>
        <dbReference type="Pfam" id="PF00909"/>
    </source>
</evidence>
<evidence type="ECO:0000256" key="10">
    <source>
        <dbReference type="RuleBase" id="RU362002"/>
    </source>
</evidence>
<evidence type="ECO:0000256" key="2">
    <source>
        <dbReference type="ARBA" id="ARBA00005887"/>
    </source>
</evidence>
<comment type="similarity">
    <text evidence="2 10">Belongs to the ammonia transporter channel (TC 1.A.11.2) family.</text>
</comment>
<proteinExistence type="inferred from homology"/>
<dbReference type="Pfam" id="PF00909">
    <property type="entry name" value="Ammonium_transp"/>
    <property type="match status" value="1"/>
</dbReference>
<dbReference type="InterPro" id="IPR001905">
    <property type="entry name" value="Ammonium_transpt"/>
</dbReference>
<evidence type="ECO:0000256" key="7">
    <source>
        <dbReference type="ARBA" id="ARBA00023136"/>
    </source>
</evidence>
<comment type="caution">
    <text evidence="12">The sequence shown here is derived from an EMBL/GenBank/DDBJ whole genome shotgun (WGS) entry which is preliminary data.</text>
</comment>
<feature type="transmembrane region" description="Helical" evidence="10">
    <location>
        <begin position="28"/>
        <end position="47"/>
    </location>
</feature>
<name>T0GAS2_9LEPT</name>
<dbReference type="InterPro" id="IPR024041">
    <property type="entry name" value="NH4_transpt_AmtB-like_dom"/>
</dbReference>
<evidence type="ECO:0000256" key="9">
    <source>
        <dbReference type="ARBA" id="ARBA00050025"/>
    </source>
</evidence>
<keyword evidence="4" id="KW-1003">Cell membrane</keyword>
<feature type="transmembrane region" description="Helical" evidence="10">
    <location>
        <begin position="97"/>
        <end position="121"/>
    </location>
</feature>
<dbReference type="SUPFAM" id="SSF111352">
    <property type="entry name" value="Ammonium transporter"/>
    <property type="match status" value="1"/>
</dbReference>
<feature type="transmembrane region" description="Helical" evidence="10">
    <location>
        <begin position="399"/>
        <end position="426"/>
    </location>
</feature>
<evidence type="ECO:0000256" key="3">
    <source>
        <dbReference type="ARBA" id="ARBA00022448"/>
    </source>
</evidence>
<organism evidence="12 13">
    <name type="scientific">Leptospira broomii serovar Hurstbridge str. 5399</name>
    <dbReference type="NCBI Taxonomy" id="1049789"/>
    <lineage>
        <taxon>Bacteria</taxon>
        <taxon>Pseudomonadati</taxon>
        <taxon>Spirochaetota</taxon>
        <taxon>Spirochaetia</taxon>
        <taxon>Leptospirales</taxon>
        <taxon>Leptospiraceae</taxon>
        <taxon>Leptospira</taxon>
    </lineage>
</organism>
<feature type="transmembrane region" description="Helical" evidence="10">
    <location>
        <begin position="59"/>
        <end position="77"/>
    </location>
</feature>
<reference evidence="12" key="1">
    <citation type="submission" date="2013-05" db="EMBL/GenBank/DDBJ databases">
        <authorList>
            <person name="Harkins D.M."/>
            <person name="Durkin A.S."/>
            <person name="Brinkac L.M."/>
            <person name="Haft D.H."/>
            <person name="Selengut J.D."/>
            <person name="Sanka R."/>
            <person name="DePew J."/>
            <person name="Purushe J."/>
            <person name="Hartskeerl R.A."/>
            <person name="Ahmed A."/>
            <person name="van der Linden H."/>
            <person name="Goris M.G.A."/>
            <person name="Vinetz J.M."/>
            <person name="Sutton G.G."/>
            <person name="Nierman W.C."/>
            <person name="Fouts D.E."/>
        </authorList>
    </citation>
    <scope>NUCLEOTIDE SEQUENCE [LARGE SCALE GENOMIC DNA]</scope>
    <source>
        <strain evidence="12">5399</strain>
    </source>
</reference>
<feature type="transmembrane region" description="Helical" evidence="10">
    <location>
        <begin position="133"/>
        <end position="152"/>
    </location>
</feature>
<keyword evidence="3 10" id="KW-0813">Transport</keyword>
<feature type="transmembrane region" description="Helical" evidence="10">
    <location>
        <begin position="312"/>
        <end position="333"/>
    </location>
</feature>
<sequence length="486" mass="51523">METNESLDEEKPFPDQYFASLLNESVNFIFFSINYSSGTLFALGGVNKMPEMRFEKMKSVKKILPFLILVIPALVWGQDATPAAAAPVPTLDKGDTAWMIVASAFVFFMIPGLALFYGGLVRSKNVLSTMMHSFIAILVLTLQWTIFGYSFAFSGDNPYFGDFALAFLNGIDENTLELTVPKYVHFLFQGMFALITPALISGAIAERVKLSGYIAFILLWATFVYDPVAHWVWAGSGWLFKMSALDFAGGTVVHLISGIAGLAAAIVIGKRKGEGISLVQPNNLTYTLIGAGLLWFGWFGFNAGSGLATNGIAARAFVVTLIAPAAAGVAWLAIEYLHTKKATALGAASGIVAGLVVITPASGFVGPVGSIYMGLIVAPICYGAILLKGKLGYDDSLDAFGIHGVGGAIGAILTGVFTLTLGAGVASKGDQIVVQLISVVATGGYSFIVSLILAFVIEKTIGFRISEEKEIAGLDSEIHGEKGYIL</sequence>
<feature type="transmembrane region" description="Helical" evidence="10">
    <location>
        <begin position="183"/>
        <end position="205"/>
    </location>
</feature>
<keyword evidence="6 10" id="KW-1133">Transmembrane helix</keyword>
<dbReference type="GO" id="GO:0008519">
    <property type="term" value="F:ammonium channel activity"/>
    <property type="evidence" value="ECO:0007669"/>
    <property type="project" value="InterPro"/>
</dbReference>
<evidence type="ECO:0000313" key="13">
    <source>
        <dbReference type="Proteomes" id="UP000015454"/>
    </source>
</evidence>
<evidence type="ECO:0000256" key="5">
    <source>
        <dbReference type="ARBA" id="ARBA00022692"/>
    </source>
</evidence>
<dbReference type="GO" id="GO:0005886">
    <property type="term" value="C:plasma membrane"/>
    <property type="evidence" value="ECO:0007669"/>
    <property type="project" value="UniProtKB-SubCell"/>
</dbReference>
<dbReference type="PANTHER" id="PTHR43029">
    <property type="entry name" value="AMMONIUM TRANSPORTER MEP2"/>
    <property type="match status" value="1"/>
</dbReference>
<evidence type="ECO:0000256" key="4">
    <source>
        <dbReference type="ARBA" id="ARBA00022475"/>
    </source>
</evidence>
<comment type="caution">
    <text evidence="10">Lacks conserved residue(s) required for the propagation of feature annotation.</text>
</comment>
<keyword evidence="7 10" id="KW-0472">Membrane</keyword>
<accession>T0GAS2</accession>
<dbReference type="Gene3D" id="1.10.3430.10">
    <property type="entry name" value="Ammonium transporter AmtB like domains"/>
    <property type="match status" value="1"/>
</dbReference>
<evidence type="ECO:0000256" key="8">
    <source>
        <dbReference type="ARBA" id="ARBA00023177"/>
    </source>
</evidence>
<keyword evidence="13" id="KW-1185">Reference proteome</keyword>
<dbReference type="STRING" id="1049789.LEP1GSC050_2864"/>
<evidence type="ECO:0000313" key="12">
    <source>
        <dbReference type="EMBL" id="EQA43939.1"/>
    </source>
</evidence>
<evidence type="ECO:0000256" key="1">
    <source>
        <dbReference type="ARBA" id="ARBA00004651"/>
    </source>
</evidence>
<feature type="transmembrane region" description="Helical" evidence="10">
    <location>
        <begin position="371"/>
        <end position="387"/>
    </location>
</feature>
<dbReference type="EMBL" id="AHMO02000008">
    <property type="protein sequence ID" value="EQA43939.1"/>
    <property type="molecule type" value="Genomic_DNA"/>
</dbReference>
<dbReference type="NCBIfam" id="TIGR00836">
    <property type="entry name" value="amt"/>
    <property type="match status" value="1"/>
</dbReference>
<dbReference type="InterPro" id="IPR018047">
    <property type="entry name" value="Ammonium_transpt_CS"/>
</dbReference>
<keyword evidence="8 10" id="KW-0924">Ammonia transport</keyword>
<gene>
    <name evidence="12" type="primary">amt_2</name>
    <name evidence="12" type="ORF">LEP1GSC050_2864</name>
</gene>
<feature type="transmembrane region" description="Helical" evidence="10">
    <location>
        <begin position="212"/>
        <end position="233"/>
    </location>
</feature>
<evidence type="ECO:0000256" key="6">
    <source>
        <dbReference type="ARBA" id="ARBA00022989"/>
    </source>
</evidence>
<dbReference type="PROSITE" id="PS01219">
    <property type="entry name" value="AMMONIUM_TRANSP"/>
    <property type="match status" value="1"/>
</dbReference>
<dbReference type="FunFam" id="1.10.3430.10:FF:000007">
    <property type="entry name" value="Ammonium transporter"/>
    <property type="match status" value="1"/>
</dbReference>
<keyword evidence="5 10" id="KW-0812">Transmembrane</keyword>
<dbReference type="AlphaFoldDB" id="T0GAS2"/>
<dbReference type="InterPro" id="IPR029020">
    <property type="entry name" value="Ammonium/urea_transptr"/>
</dbReference>
<feature type="domain" description="Ammonium transporter AmtB-like" evidence="11">
    <location>
        <begin position="97"/>
        <end position="484"/>
    </location>
</feature>
<feature type="transmembrane region" description="Helical" evidence="10">
    <location>
        <begin position="245"/>
        <end position="269"/>
    </location>
</feature>
<dbReference type="PANTHER" id="PTHR43029:SF10">
    <property type="entry name" value="AMMONIUM TRANSPORTER MEP2"/>
    <property type="match status" value="1"/>
</dbReference>
<feature type="transmembrane region" description="Helical" evidence="10">
    <location>
        <begin position="432"/>
        <end position="457"/>
    </location>
</feature>
<feature type="transmembrane region" description="Helical" evidence="10">
    <location>
        <begin position="281"/>
        <end position="300"/>
    </location>
</feature>
<feature type="transmembrane region" description="Helical" evidence="10">
    <location>
        <begin position="345"/>
        <end position="365"/>
    </location>
</feature>